<dbReference type="InterPro" id="IPR050228">
    <property type="entry name" value="Carboxylesterase_BioH"/>
</dbReference>
<sequence>MTSLEIITRRPAGPARPIPLLFVHGAYCGAAIWDMHVLPWFAARGWEAHAVSLRGHGGSDGHDCLAWHSLADYVDDVLRTMDGLDRPPVLIGHSMGGMVVQRVLLRRAAPAAVLMASAPPQGLWQSTLGLAARHPRVLAQMSVLLTLGKEHVDLEEIRPALFSDRMDPAEMERFVPLLQSESRRVLMEMLAWSPFPPLPPPSIPILVLGAEEDLLIPPEQVRMTARALSTTATLFPGMAHAMMLEPGWEDVAKTIDGWLSATLAARAA</sequence>
<evidence type="ECO:0000259" key="1">
    <source>
        <dbReference type="Pfam" id="PF12697"/>
    </source>
</evidence>
<dbReference type="InterPro" id="IPR000073">
    <property type="entry name" value="AB_hydrolase_1"/>
</dbReference>
<dbReference type="Proteomes" id="UP000584642">
    <property type="component" value="Unassembled WGS sequence"/>
</dbReference>
<feature type="domain" description="AB hydrolase-1" evidence="1">
    <location>
        <begin position="20"/>
        <end position="251"/>
    </location>
</feature>
<keyword evidence="3" id="KW-1185">Reference proteome</keyword>
<dbReference type="RefSeq" id="WP_180281053.1">
    <property type="nucleotide sequence ID" value="NZ_JABFDB010000002.1"/>
</dbReference>
<organism evidence="2 3">
    <name type="scientific">Azospirillum oleiclasticum</name>
    <dbReference type="NCBI Taxonomy" id="2735135"/>
    <lineage>
        <taxon>Bacteria</taxon>
        <taxon>Pseudomonadati</taxon>
        <taxon>Pseudomonadota</taxon>
        <taxon>Alphaproteobacteria</taxon>
        <taxon>Rhodospirillales</taxon>
        <taxon>Azospirillaceae</taxon>
        <taxon>Azospirillum</taxon>
    </lineage>
</organism>
<evidence type="ECO:0000313" key="2">
    <source>
        <dbReference type="EMBL" id="NYZ19293.1"/>
    </source>
</evidence>
<dbReference type="InterPro" id="IPR029058">
    <property type="entry name" value="AB_hydrolase_fold"/>
</dbReference>
<dbReference type="Pfam" id="PF12697">
    <property type="entry name" value="Abhydrolase_6"/>
    <property type="match status" value="1"/>
</dbReference>
<evidence type="ECO:0000313" key="3">
    <source>
        <dbReference type="Proteomes" id="UP000584642"/>
    </source>
</evidence>
<comment type="caution">
    <text evidence="2">The sequence shown here is derived from an EMBL/GenBank/DDBJ whole genome shotgun (WGS) entry which is preliminary data.</text>
</comment>
<dbReference type="Gene3D" id="3.40.50.1820">
    <property type="entry name" value="alpha/beta hydrolase"/>
    <property type="match status" value="1"/>
</dbReference>
<name>A0ABX2T807_9PROT</name>
<protein>
    <submittedName>
        <fullName evidence="2">Alpha/beta fold hydrolase</fullName>
    </submittedName>
</protein>
<keyword evidence="2" id="KW-0378">Hydrolase</keyword>
<dbReference type="GO" id="GO:0016787">
    <property type="term" value="F:hydrolase activity"/>
    <property type="evidence" value="ECO:0007669"/>
    <property type="project" value="UniProtKB-KW"/>
</dbReference>
<proteinExistence type="predicted"/>
<dbReference type="PANTHER" id="PTHR43194">
    <property type="entry name" value="HYDROLASE ALPHA/BETA FOLD FAMILY"/>
    <property type="match status" value="1"/>
</dbReference>
<dbReference type="EMBL" id="JABFDB010000002">
    <property type="protein sequence ID" value="NYZ19293.1"/>
    <property type="molecule type" value="Genomic_DNA"/>
</dbReference>
<dbReference type="SUPFAM" id="SSF53474">
    <property type="entry name" value="alpha/beta-Hydrolases"/>
    <property type="match status" value="1"/>
</dbReference>
<accession>A0ABX2T807</accession>
<gene>
    <name evidence="2" type="ORF">HND93_06180</name>
</gene>
<dbReference type="PANTHER" id="PTHR43194:SF2">
    <property type="entry name" value="PEROXISOMAL MEMBRANE PROTEIN LPX1"/>
    <property type="match status" value="1"/>
</dbReference>
<reference evidence="2 3" key="1">
    <citation type="submission" date="2020-05" db="EMBL/GenBank/DDBJ databases">
        <title>Azospirillum oleiclasticum sp. nov, a nitrogen-fixing and heavy crude oil-emulsifying bacterium isolated from the crude oil of Yumen Oilfield.</title>
        <authorList>
            <person name="Wu D."/>
            <person name="Cai M."/>
            <person name="Zhang X."/>
        </authorList>
    </citation>
    <scope>NUCLEOTIDE SEQUENCE [LARGE SCALE GENOMIC DNA]</scope>
    <source>
        <strain evidence="2 3">ROY-1-1-2</strain>
    </source>
</reference>